<keyword evidence="2" id="KW-0732">Signal</keyword>
<evidence type="ECO:0000256" key="1">
    <source>
        <dbReference type="SAM" id="Coils"/>
    </source>
</evidence>
<protein>
    <recommendedName>
        <fullName evidence="3">IPT/TIG domain-containing protein</fullName>
    </recommendedName>
</protein>
<proteinExistence type="predicted"/>
<dbReference type="Proteomes" id="UP000075391">
    <property type="component" value="Unassembled WGS sequence"/>
</dbReference>
<sequence length="745" mass="80424">MKNLFKNLITVLVILISFSANAKDIKELQKFSRKVKLIQSAQSKIGKISFSNSNPIQGDRITAFIELSTSFNGNAEISHIIDAEINGRKLKSHRKTDTLWVTEPFVLHKIGSHTLTSKLFLENKTEANLIRTSILAKSKDIERVVAKLARESDPVKRAALETERDALVTEKEGLENLLDASKRAVSTFEDIILVSENINSINYPKINLISPNVVSLVGGEEISITGVNLEKTERLWIGGVEISDSDFSIVGGMIVTTVPTLQKEGPVEVKIASTFEGQSVISDLPGGLFASSVPVGGPQNTIYPVAFAGTPQVGKSGDTITLDGSRSYSADGAAISYSWSVVSKPLGSTSLDGVFDDATLVHPQFIAHTPGNYTVALEVSNGSATSIPSLTLVTIGHKAEAYIAPTEIFGTAMKDGVYIGSFKICNNKTEDVNFQIFLDKKVTLLSGYSRGTLQKQKCGDYQFSVKLLGDSAISIDIPVWIGGITKILHLQVLEGATSPLKLETTFLDNSWSSESDLEVLSLNGHVPLFGSFDEISPTQIKISNTSNVDVEIFEPPTFTHLNGSSGVFSSNYPVEGLIVPANGSVLISLMVQPGVFANDDSASAIMEWIVEENSTPKVVFLKTRKLPVPLGYLKNVDLGEVETGDPVQESLVDIERDFFDGVFNGLTSVPSITVFDDAGGALTVDNYSYLPHTLLGNIGGYKLPSVQVGVNMSSQNFGLFSGKVDVKLKGYATSFRYNYQLEVAP</sequence>
<dbReference type="InterPro" id="IPR035986">
    <property type="entry name" value="PKD_dom_sf"/>
</dbReference>
<feature type="signal peptide" evidence="2">
    <location>
        <begin position="1"/>
        <end position="22"/>
    </location>
</feature>
<feature type="domain" description="IPT/TIG" evidence="3">
    <location>
        <begin position="204"/>
        <end position="271"/>
    </location>
</feature>
<evidence type="ECO:0000259" key="3">
    <source>
        <dbReference type="Pfam" id="PF01833"/>
    </source>
</evidence>
<dbReference type="OrthoDB" id="9758386at2"/>
<dbReference type="InterPro" id="IPR002909">
    <property type="entry name" value="IPT_dom"/>
</dbReference>
<dbReference type="InterPro" id="IPR013783">
    <property type="entry name" value="Ig-like_fold"/>
</dbReference>
<evidence type="ECO:0000313" key="4">
    <source>
        <dbReference type="EMBL" id="KYG60999.1"/>
    </source>
</evidence>
<feature type="chain" id="PRO_5007572587" description="IPT/TIG domain-containing protein" evidence="2">
    <location>
        <begin position="23"/>
        <end position="745"/>
    </location>
</feature>
<dbReference type="SUPFAM" id="SSF49299">
    <property type="entry name" value="PKD domain"/>
    <property type="match status" value="1"/>
</dbReference>
<dbReference type="Gene3D" id="2.60.40.10">
    <property type="entry name" value="Immunoglobulins"/>
    <property type="match status" value="2"/>
</dbReference>
<comment type="caution">
    <text evidence="4">The sequence shown here is derived from an EMBL/GenBank/DDBJ whole genome shotgun (WGS) entry which is preliminary data.</text>
</comment>
<name>A0A150WDJ9_BDEBC</name>
<accession>A0A150WDJ9</accession>
<dbReference type="AlphaFoldDB" id="A0A150WDJ9"/>
<dbReference type="RefSeq" id="WP_063244378.1">
    <property type="nucleotide sequence ID" value="NZ_LUKF01000017.1"/>
</dbReference>
<gene>
    <name evidence="4" type="ORF">AZI85_08540</name>
</gene>
<keyword evidence="1" id="KW-0175">Coiled coil</keyword>
<evidence type="ECO:0000256" key="2">
    <source>
        <dbReference type="SAM" id="SignalP"/>
    </source>
</evidence>
<organism evidence="4 5">
    <name type="scientific">Bdellovibrio bacteriovorus</name>
    <dbReference type="NCBI Taxonomy" id="959"/>
    <lineage>
        <taxon>Bacteria</taxon>
        <taxon>Pseudomonadati</taxon>
        <taxon>Bdellovibrionota</taxon>
        <taxon>Bdellovibrionia</taxon>
        <taxon>Bdellovibrionales</taxon>
        <taxon>Pseudobdellovibrionaceae</taxon>
        <taxon>Bdellovibrio</taxon>
    </lineage>
</organism>
<dbReference type="Pfam" id="PF01833">
    <property type="entry name" value="TIG"/>
    <property type="match status" value="1"/>
</dbReference>
<dbReference type="CDD" id="cd00102">
    <property type="entry name" value="IPT"/>
    <property type="match status" value="1"/>
</dbReference>
<feature type="coiled-coil region" evidence="1">
    <location>
        <begin position="157"/>
        <end position="184"/>
    </location>
</feature>
<dbReference type="EMBL" id="LUKF01000017">
    <property type="protein sequence ID" value="KYG60999.1"/>
    <property type="molecule type" value="Genomic_DNA"/>
</dbReference>
<evidence type="ECO:0000313" key="5">
    <source>
        <dbReference type="Proteomes" id="UP000075391"/>
    </source>
</evidence>
<reference evidence="4 5" key="1">
    <citation type="submission" date="2016-03" db="EMBL/GenBank/DDBJ databases">
        <authorList>
            <person name="Ploux O."/>
        </authorList>
    </citation>
    <scope>NUCLEOTIDE SEQUENCE [LARGE SCALE GENOMIC DNA]</scope>
    <source>
        <strain evidence="4 5">BER2</strain>
    </source>
</reference>